<dbReference type="Pfam" id="PF14244">
    <property type="entry name" value="Retrotran_gag_3"/>
    <property type="match status" value="1"/>
</dbReference>
<dbReference type="SUPFAM" id="SSF56672">
    <property type="entry name" value="DNA/RNA polymerases"/>
    <property type="match status" value="1"/>
</dbReference>
<name>A0A2N9GN19_FAGSY</name>
<feature type="region of interest" description="Disordered" evidence="1">
    <location>
        <begin position="181"/>
        <end position="223"/>
    </location>
</feature>
<dbReference type="InterPro" id="IPR013103">
    <property type="entry name" value="RVT_2"/>
</dbReference>
<dbReference type="InterPro" id="IPR029472">
    <property type="entry name" value="Copia-like_N"/>
</dbReference>
<evidence type="ECO:0000256" key="1">
    <source>
        <dbReference type="SAM" id="MobiDB-lite"/>
    </source>
</evidence>
<evidence type="ECO:0000259" key="3">
    <source>
        <dbReference type="Pfam" id="PF14244"/>
    </source>
</evidence>
<sequence length="789" mass="87105">MAPSSSSSTSDQPNSSSPSVTLITNLPHLITVKLTKDNYLLWKAQIVPYLKGQKVFGYVDGTVPMPPQTILASSDGTITIPNPAFMHWVQQDQMLLSALISSLTENLIAQVVVYFTFREVCFSFLLSGLGTEFHSMVASLFTLGDTMSIEDLYSHLLIHEQRLEHHSSTIEPAFLSANLAAKQSQPQQHGNGKGHGQGHSFNYRGRGRGSPPLLPTPTSDSSRPICQVCSKAGHTALTCYNRFNHAYQQDTTGSSSMQAYVAALAMSNDLNCLRHKGYRCLHVPIGRIYIARNVVFEESVFPLRSPPQTSSTKTPINIPLLPSIQVFSSTSNTPLSSPSLVSLNSPILASTSSKSSLPAPISQPVTNMAPCHPMTTRSKNDVHKPKSLPANFVSKPPPKAYFTDSAMLETEPTCFTQASKHSQWRAAMTIEFNALIKNCTWSLVDRKPSMNLVDCKWVFKIKRKPDGSIERYKARLVAKGFHQQPGIDYTVTFSPVIKPTTIRIVLSLAVSSNWCICQLDVQNAFLHGTLQESVFMVQPPRFAHPSKPDVALIDLQGLFLTQRKYILDLLKCTNMVDAKPVTSPMSSSVTFSTYSSEAFSDPSLYLSVVGSLQYLSLTRPDLSFAVNKSSLHLHAFSNSDRAMCPDDRRSTSGYCVFLGINLISWSSKKQPTVSRSSIEAEYRALANVAAKLTWLQSLLQELRVYLPNPPTLWCDNISATYLTANPVFHARTKHIEIDLHFVYDKVASSSLHVKFISSKDQVTDALTKPLASSRFASLQDILIALSRCD</sequence>
<dbReference type="Pfam" id="PF07727">
    <property type="entry name" value="RVT_2"/>
    <property type="match status" value="1"/>
</dbReference>
<evidence type="ECO:0008006" key="5">
    <source>
        <dbReference type="Google" id="ProtNLM"/>
    </source>
</evidence>
<evidence type="ECO:0000259" key="2">
    <source>
        <dbReference type="Pfam" id="PF07727"/>
    </source>
</evidence>
<dbReference type="InterPro" id="IPR043502">
    <property type="entry name" value="DNA/RNA_pol_sf"/>
</dbReference>
<proteinExistence type="predicted"/>
<evidence type="ECO:0000313" key="4">
    <source>
        <dbReference type="EMBL" id="SPD03857.1"/>
    </source>
</evidence>
<organism evidence="4">
    <name type="scientific">Fagus sylvatica</name>
    <name type="common">Beechnut</name>
    <dbReference type="NCBI Taxonomy" id="28930"/>
    <lineage>
        <taxon>Eukaryota</taxon>
        <taxon>Viridiplantae</taxon>
        <taxon>Streptophyta</taxon>
        <taxon>Embryophyta</taxon>
        <taxon>Tracheophyta</taxon>
        <taxon>Spermatophyta</taxon>
        <taxon>Magnoliopsida</taxon>
        <taxon>eudicotyledons</taxon>
        <taxon>Gunneridae</taxon>
        <taxon>Pentapetalae</taxon>
        <taxon>rosids</taxon>
        <taxon>fabids</taxon>
        <taxon>Fagales</taxon>
        <taxon>Fagaceae</taxon>
        <taxon>Fagus</taxon>
    </lineage>
</organism>
<dbReference type="CDD" id="cd09272">
    <property type="entry name" value="RNase_HI_RT_Ty1"/>
    <property type="match status" value="1"/>
</dbReference>
<dbReference type="AlphaFoldDB" id="A0A2N9GN19"/>
<feature type="domain" description="Retrotransposon Copia-like N-terminal" evidence="3">
    <location>
        <begin position="29"/>
        <end position="67"/>
    </location>
</feature>
<gene>
    <name evidence="4" type="ORF">FSB_LOCUS31739</name>
</gene>
<accession>A0A2N9GN19</accession>
<protein>
    <recommendedName>
        <fullName evidence="5">Reverse transcriptase Ty1/copia-type domain-containing protein</fullName>
    </recommendedName>
</protein>
<dbReference type="PANTHER" id="PTHR11439:SF455">
    <property type="entry name" value="RLK (RECEPTOR-LIKE PROTEIN KINASE) 8, PUTATIVE-RELATED"/>
    <property type="match status" value="1"/>
</dbReference>
<dbReference type="EMBL" id="OIVN01002458">
    <property type="protein sequence ID" value="SPD03857.1"/>
    <property type="molecule type" value="Genomic_DNA"/>
</dbReference>
<feature type="domain" description="Reverse transcriptase Ty1/copia-type" evidence="2">
    <location>
        <begin position="439"/>
        <end position="546"/>
    </location>
</feature>
<dbReference type="PANTHER" id="PTHR11439">
    <property type="entry name" value="GAG-POL-RELATED RETROTRANSPOSON"/>
    <property type="match status" value="1"/>
</dbReference>
<reference evidence="4" key="1">
    <citation type="submission" date="2018-02" db="EMBL/GenBank/DDBJ databases">
        <authorList>
            <person name="Cohen D.B."/>
            <person name="Kent A.D."/>
        </authorList>
    </citation>
    <scope>NUCLEOTIDE SEQUENCE</scope>
</reference>